<sequence>MFDLDELVKATNGFSCMLKVRKGGFGSVYRAFCSTGSRSSSLLSASTITAFRDFWRNLRLHLLLLCNQL</sequence>
<keyword evidence="2" id="KW-1185">Reference proteome</keyword>
<name>A0A811Q4X4_9POAL</name>
<protein>
    <submittedName>
        <fullName evidence="1">Uncharacterized protein</fullName>
    </submittedName>
</protein>
<dbReference type="Gene3D" id="3.30.200.20">
    <property type="entry name" value="Phosphorylase Kinase, domain 1"/>
    <property type="match status" value="1"/>
</dbReference>
<accession>A0A811Q4X4</accession>
<comment type="caution">
    <text evidence="1">The sequence shown here is derived from an EMBL/GenBank/DDBJ whole genome shotgun (WGS) entry which is preliminary data.</text>
</comment>
<evidence type="ECO:0000313" key="1">
    <source>
        <dbReference type="EMBL" id="CAD6250481.1"/>
    </source>
</evidence>
<proteinExistence type="predicted"/>
<dbReference type="Proteomes" id="UP000604825">
    <property type="component" value="Unassembled WGS sequence"/>
</dbReference>
<evidence type="ECO:0000313" key="2">
    <source>
        <dbReference type="Proteomes" id="UP000604825"/>
    </source>
</evidence>
<dbReference type="EMBL" id="CAJGYO010000008">
    <property type="protein sequence ID" value="CAD6250481.1"/>
    <property type="molecule type" value="Genomic_DNA"/>
</dbReference>
<reference evidence="1" key="1">
    <citation type="submission" date="2020-10" db="EMBL/GenBank/DDBJ databases">
        <authorList>
            <person name="Han B."/>
            <person name="Lu T."/>
            <person name="Zhao Q."/>
            <person name="Huang X."/>
            <person name="Zhao Y."/>
        </authorList>
    </citation>
    <scope>NUCLEOTIDE SEQUENCE</scope>
</reference>
<organism evidence="1 2">
    <name type="scientific">Miscanthus lutarioriparius</name>
    <dbReference type="NCBI Taxonomy" id="422564"/>
    <lineage>
        <taxon>Eukaryota</taxon>
        <taxon>Viridiplantae</taxon>
        <taxon>Streptophyta</taxon>
        <taxon>Embryophyta</taxon>
        <taxon>Tracheophyta</taxon>
        <taxon>Spermatophyta</taxon>
        <taxon>Magnoliopsida</taxon>
        <taxon>Liliopsida</taxon>
        <taxon>Poales</taxon>
        <taxon>Poaceae</taxon>
        <taxon>PACMAD clade</taxon>
        <taxon>Panicoideae</taxon>
        <taxon>Andropogonodae</taxon>
        <taxon>Andropogoneae</taxon>
        <taxon>Saccharinae</taxon>
        <taxon>Miscanthus</taxon>
    </lineage>
</organism>
<dbReference type="AlphaFoldDB" id="A0A811Q4X4"/>
<gene>
    <name evidence="1" type="ORF">NCGR_LOCUS34261</name>
</gene>